<dbReference type="STRING" id="76728.AQ490_13250"/>
<accession>A0A0T6LY05</accession>
<comment type="subcellular location">
    <subcellularLocation>
        <location evidence="1">Membrane</location>
        <topology evidence="1">Multi-pass membrane protein</topology>
    </subcellularLocation>
</comment>
<evidence type="ECO:0000256" key="3">
    <source>
        <dbReference type="ARBA" id="ARBA00022748"/>
    </source>
</evidence>
<feature type="compositionally biased region" description="Polar residues" evidence="6">
    <location>
        <begin position="1"/>
        <end position="10"/>
    </location>
</feature>
<dbReference type="PANTHER" id="PTHR31566">
    <property type="entry name" value="CYTOCHROME C BIOGENESIS PROTEIN CCS1, CHLOROPLASTIC"/>
    <property type="match status" value="1"/>
</dbReference>
<name>A0A0T6LY05_WENVI</name>
<comment type="caution">
    <text evidence="9">The sequence shown here is derived from an EMBL/GenBank/DDBJ whole genome shotgun (WGS) entry which is preliminary data.</text>
</comment>
<keyword evidence="5 7" id="KW-0472">Membrane</keyword>
<dbReference type="InterPro" id="IPR023494">
    <property type="entry name" value="Cyt_c_bgen_Ccs1/CcsB/ResB"/>
</dbReference>
<feature type="transmembrane region" description="Helical" evidence="7">
    <location>
        <begin position="67"/>
        <end position="85"/>
    </location>
</feature>
<dbReference type="GO" id="GO:0016020">
    <property type="term" value="C:membrane"/>
    <property type="evidence" value="ECO:0007669"/>
    <property type="project" value="UniProtKB-SubCell"/>
</dbReference>
<dbReference type="OrthoDB" id="3949537at2"/>
<dbReference type="RefSeq" id="WP_018383604.1">
    <property type="nucleotide sequence ID" value="NZ_LLZU01000003.1"/>
</dbReference>
<evidence type="ECO:0000256" key="1">
    <source>
        <dbReference type="ARBA" id="ARBA00004141"/>
    </source>
</evidence>
<feature type="domain" description="ResB-like" evidence="8">
    <location>
        <begin position="65"/>
        <end position="547"/>
    </location>
</feature>
<keyword evidence="4 7" id="KW-1133">Transmembrane helix</keyword>
<feature type="transmembrane region" description="Helical" evidence="7">
    <location>
        <begin position="215"/>
        <end position="234"/>
    </location>
</feature>
<evidence type="ECO:0000313" key="10">
    <source>
        <dbReference type="Proteomes" id="UP000050867"/>
    </source>
</evidence>
<dbReference type="Pfam" id="PF05140">
    <property type="entry name" value="ResB"/>
    <property type="match status" value="1"/>
</dbReference>
<keyword evidence="10" id="KW-1185">Reference proteome</keyword>
<keyword evidence="3" id="KW-0201">Cytochrome c-type biogenesis</keyword>
<dbReference type="PANTHER" id="PTHR31566:SF0">
    <property type="entry name" value="CYTOCHROME C BIOGENESIS PROTEIN CCS1, CHLOROPLASTIC"/>
    <property type="match status" value="1"/>
</dbReference>
<evidence type="ECO:0000256" key="2">
    <source>
        <dbReference type="ARBA" id="ARBA00022692"/>
    </source>
</evidence>
<dbReference type="Proteomes" id="UP000050867">
    <property type="component" value="Unassembled WGS sequence"/>
</dbReference>
<dbReference type="AlphaFoldDB" id="A0A0T6LY05"/>
<evidence type="ECO:0000259" key="8">
    <source>
        <dbReference type="Pfam" id="PF05140"/>
    </source>
</evidence>
<evidence type="ECO:0000313" key="9">
    <source>
        <dbReference type="EMBL" id="KRV50909.1"/>
    </source>
</evidence>
<reference evidence="9 10" key="1">
    <citation type="submission" date="2015-10" db="EMBL/GenBank/DDBJ databases">
        <title>Draft genome sequence of pyrrolomycin-producing Streptomyces vitaminophilus.</title>
        <authorList>
            <person name="Graham D.E."/>
            <person name="Mahan K.M."/>
            <person name="Klingeman D.M."/>
            <person name="Hettich R.L."/>
            <person name="Parry R.J."/>
        </authorList>
    </citation>
    <scope>NUCLEOTIDE SEQUENCE [LARGE SCALE GENOMIC DNA]</scope>
    <source>
        <strain evidence="9 10">ATCC 31673</strain>
    </source>
</reference>
<sequence>MADSTRTATAESGAVTEQERDDELLQDAERLSSAPREEDPGEGPGPVGIGLVGWLRWFWRQLTSMRVALLLLFLLSIAAIPGSLVPQEGTSEGQFKVLEFKEQHPTLGPLYDRLGLFDVYSSAWFSAIYILLFVSLAGCILPRSWQFFQALRSRPPAAPRNLSRLPVHTTWETAVDRDEVLAAATRILKRRRFRAHLGDGAVAAEKGYLREAGNLVFHISLFGLLVAVALGHLFSASGNKLVVEGDGFANSLTQYDDFSSGPLYDDEADLDAFGFTLDDFRSAFEESGSQRGTARKFEADLTYWTGDGERTKKTTIKVNSPLKVGGTKIYLVGFGYAPVVTVRDGQGQVAYQGPVACLPQDANTTSTCVIKVPDYVDENGKKTQLGFTGTFVPTFGGATERGMVSQFPSLKFPALFLTAYRGDLGIDSGLPQNVYQLKTKNMKQFKKANGDPFAKYLLPEEKMELPGGAGTLEFTGIKEYAQFEVSEKPGKGLALASASLALLGLICSLFVQRRRVWVRATPTEGGGTVVSMAGLARSESAKIAEELADIAVELHDDAEPSRSEKE</sequence>
<proteinExistence type="predicted"/>
<keyword evidence="2 7" id="KW-0812">Transmembrane</keyword>
<feature type="transmembrane region" description="Helical" evidence="7">
    <location>
        <begin position="123"/>
        <end position="142"/>
    </location>
</feature>
<feature type="compositionally biased region" description="Basic and acidic residues" evidence="6">
    <location>
        <begin position="27"/>
        <end position="38"/>
    </location>
</feature>
<protein>
    <submittedName>
        <fullName evidence="9">Cytochrome C biogenesis protein</fullName>
    </submittedName>
</protein>
<gene>
    <name evidence="9" type="ORF">AQ490_13250</name>
</gene>
<feature type="transmembrane region" description="Helical" evidence="7">
    <location>
        <begin position="492"/>
        <end position="511"/>
    </location>
</feature>
<organism evidence="9 10">
    <name type="scientific">Wenjunlia vitaminophila</name>
    <name type="common">Streptomyces vitaminophilus</name>
    <dbReference type="NCBI Taxonomy" id="76728"/>
    <lineage>
        <taxon>Bacteria</taxon>
        <taxon>Bacillati</taxon>
        <taxon>Actinomycetota</taxon>
        <taxon>Actinomycetes</taxon>
        <taxon>Kitasatosporales</taxon>
        <taxon>Streptomycetaceae</taxon>
        <taxon>Wenjunlia</taxon>
    </lineage>
</organism>
<dbReference type="EMBL" id="LLZU01000003">
    <property type="protein sequence ID" value="KRV50909.1"/>
    <property type="molecule type" value="Genomic_DNA"/>
</dbReference>
<evidence type="ECO:0000256" key="5">
    <source>
        <dbReference type="ARBA" id="ARBA00023136"/>
    </source>
</evidence>
<dbReference type="InterPro" id="IPR007816">
    <property type="entry name" value="ResB-like_domain"/>
</dbReference>
<dbReference type="eggNOG" id="COG1333">
    <property type="taxonomic scope" value="Bacteria"/>
</dbReference>
<evidence type="ECO:0000256" key="7">
    <source>
        <dbReference type="SAM" id="Phobius"/>
    </source>
</evidence>
<dbReference type="GO" id="GO:0017004">
    <property type="term" value="P:cytochrome complex assembly"/>
    <property type="evidence" value="ECO:0007669"/>
    <property type="project" value="UniProtKB-KW"/>
</dbReference>
<evidence type="ECO:0000256" key="4">
    <source>
        <dbReference type="ARBA" id="ARBA00022989"/>
    </source>
</evidence>
<feature type="region of interest" description="Disordered" evidence="6">
    <location>
        <begin position="1"/>
        <end position="44"/>
    </location>
</feature>
<evidence type="ECO:0000256" key="6">
    <source>
        <dbReference type="SAM" id="MobiDB-lite"/>
    </source>
</evidence>